<evidence type="ECO:0000256" key="1">
    <source>
        <dbReference type="ARBA" id="ARBA00004123"/>
    </source>
</evidence>
<sequence length="220" mass="24812">MNPSRDNNGPQKSLIGSSKGKPSGQSQALEGGSSGGGARRPGRRTQKPIPSTNDALLYLKKVRDAFADQREKHSMFIDIMGSYKAQRIDKDEVIDRVKELFQGHPHLIIGFNAFLPKGHEIKLTRKEKKPPKKPVEFEDGIIFIGKLKERFGIDGHVYKSFVHILNMFRNKKKSVGEMYQDVAILFEEHPDLLEEFDRFMPDDAIPTTSSQGVTSQNMSE</sequence>
<dbReference type="PROSITE" id="PS51477">
    <property type="entry name" value="PAH"/>
    <property type="match status" value="2"/>
</dbReference>
<feature type="compositionally biased region" description="Low complexity" evidence="6">
    <location>
        <begin position="16"/>
        <end position="31"/>
    </location>
</feature>
<evidence type="ECO:0000256" key="2">
    <source>
        <dbReference type="ARBA" id="ARBA00022491"/>
    </source>
</evidence>
<dbReference type="InterPro" id="IPR039774">
    <property type="entry name" value="Sin3-like"/>
</dbReference>
<dbReference type="FunFam" id="1.20.1160.11:FF:000001">
    <property type="entry name" value="Paired amphipathic helix protein Sin3"/>
    <property type="match status" value="1"/>
</dbReference>
<dbReference type="InterPro" id="IPR003822">
    <property type="entry name" value="PAH"/>
</dbReference>
<evidence type="ECO:0000256" key="3">
    <source>
        <dbReference type="ARBA" id="ARBA00022737"/>
    </source>
</evidence>
<dbReference type="GO" id="GO:0003714">
    <property type="term" value="F:transcription corepressor activity"/>
    <property type="evidence" value="ECO:0007669"/>
    <property type="project" value="InterPro"/>
</dbReference>
<feature type="region of interest" description="Disordered" evidence="6">
    <location>
        <begin position="1"/>
        <end position="52"/>
    </location>
</feature>
<keyword evidence="2" id="KW-0678">Repressor</keyword>
<dbReference type="GO" id="GO:0000122">
    <property type="term" value="P:negative regulation of transcription by RNA polymerase II"/>
    <property type="evidence" value="ECO:0007669"/>
    <property type="project" value="TreeGrafter"/>
</dbReference>
<organism evidence="7 8">
    <name type="scientific">Lithospermum erythrorhizon</name>
    <name type="common">Purple gromwell</name>
    <name type="synonym">Lithospermum officinale var. erythrorhizon</name>
    <dbReference type="NCBI Taxonomy" id="34254"/>
    <lineage>
        <taxon>Eukaryota</taxon>
        <taxon>Viridiplantae</taxon>
        <taxon>Streptophyta</taxon>
        <taxon>Embryophyta</taxon>
        <taxon>Tracheophyta</taxon>
        <taxon>Spermatophyta</taxon>
        <taxon>Magnoliopsida</taxon>
        <taxon>eudicotyledons</taxon>
        <taxon>Gunneridae</taxon>
        <taxon>Pentapetalae</taxon>
        <taxon>asterids</taxon>
        <taxon>lamiids</taxon>
        <taxon>Boraginales</taxon>
        <taxon>Boraginaceae</taxon>
        <taxon>Boraginoideae</taxon>
        <taxon>Lithospermeae</taxon>
        <taxon>Lithospermum</taxon>
    </lineage>
</organism>
<dbReference type="FunFam" id="1.20.1160.11:FF:000003">
    <property type="entry name" value="Paired amphipathic helix SIN3-like protein"/>
    <property type="match status" value="1"/>
</dbReference>
<dbReference type="SUPFAM" id="SSF47762">
    <property type="entry name" value="PAH2 domain"/>
    <property type="match status" value="2"/>
</dbReference>
<evidence type="ECO:0000256" key="6">
    <source>
        <dbReference type="SAM" id="MobiDB-lite"/>
    </source>
</evidence>
<feature type="compositionally biased region" description="Polar residues" evidence="6">
    <location>
        <begin position="1"/>
        <end position="15"/>
    </location>
</feature>
<dbReference type="InterPro" id="IPR036600">
    <property type="entry name" value="PAH_sf"/>
</dbReference>
<gene>
    <name evidence="7" type="ORF">LIER_07778</name>
</gene>
<reference evidence="7 8" key="1">
    <citation type="submission" date="2024-01" db="EMBL/GenBank/DDBJ databases">
        <title>The complete chloroplast genome sequence of Lithospermum erythrorhizon: insights into the phylogenetic relationship among Boraginaceae species and the maternal lineages of purple gromwells.</title>
        <authorList>
            <person name="Okada T."/>
            <person name="Watanabe K."/>
        </authorList>
    </citation>
    <scope>NUCLEOTIDE SEQUENCE [LARGE SCALE GENOMIC DNA]</scope>
</reference>
<dbReference type="Pfam" id="PF02671">
    <property type="entry name" value="PAH"/>
    <property type="match status" value="2"/>
</dbReference>
<protein>
    <submittedName>
        <fullName evidence="7">Chromatin/chromatin-binding, or -regulatory protein</fullName>
    </submittedName>
</protein>
<keyword evidence="3" id="KW-0677">Repeat</keyword>
<dbReference type="PANTHER" id="PTHR12346">
    <property type="entry name" value="SIN3B-RELATED"/>
    <property type="match status" value="1"/>
</dbReference>
<evidence type="ECO:0000256" key="5">
    <source>
        <dbReference type="PROSITE-ProRule" id="PRU00810"/>
    </source>
</evidence>
<dbReference type="Gene3D" id="1.20.1160.11">
    <property type="entry name" value="Paired amphipathic helix"/>
    <property type="match status" value="2"/>
</dbReference>
<keyword evidence="4 5" id="KW-0539">Nucleus</keyword>
<dbReference type="AlphaFoldDB" id="A0AAV3PDD1"/>
<dbReference type="GO" id="GO:0000118">
    <property type="term" value="C:histone deacetylase complex"/>
    <property type="evidence" value="ECO:0007669"/>
    <property type="project" value="TreeGrafter"/>
</dbReference>
<name>A0AAV3PDD1_LITER</name>
<comment type="caution">
    <text evidence="7">The sequence shown here is derived from an EMBL/GenBank/DDBJ whole genome shotgun (WGS) entry which is preliminary data.</text>
</comment>
<evidence type="ECO:0000256" key="4">
    <source>
        <dbReference type="ARBA" id="ARBA00023242"/>
    </source>
</evidence>
<accession>A0AAV3PDD1</accession>
<dbReference type="GO" id="GO:0000785">
    <property type="term" value="C:chromatin"/>
    <property type="evidence" value="ECO:0007669"/>
    <property type="project" value="TreeGrafter"/>
</dbReference>
<evidence type="ECO:0000313" key="8">
    <source>
        <dbReference type="Proteomes" id="UP001454036"/>
    </source>
</evidence>
<keyword evidence="8" id="KW-1185">Reference proteome</keyword>
<proteinExistence type="predicted"/>
<evidence type="ECO:0000313" key="7">
    <source>
        <dbReference type="EMBL" id="GAA0148295.1"/>
    </source>
</evidence>
<comment type="subcellular location">
    <subcellularLocation>
        <location evidence="1 5">Nucleus</location>
    </subcellularLocation>
</comment>
<dbReference type="EMBL" id="BAABME010001216">
    <property type="protein sequence ID" value="GAA0148295.1"/>
    <property type="molecule type" value="Genomic_DNA"/>
</dbReference>
<dbReference type="Proteomes" id="UP001454036">
    <property type="component" value="Unassembled WGS sequence"/>
</dbReference>
<dbReference type="PANTHER" id="PTHR12346:SF8">
    <property type="entry name" value="PAIRED AMPHIPATHIC HELIX PROTEIN SIN3-LIKE 2"/>
    <property type="match status" value="1"/>
</dbReference>